<feature type="domain" description="Arrestin-like N-terminal" evidence="1">
    <location>
        <begin position="99"/>
        <end position="196"/>
    </location>
</feature>
<protein>
    <recommendedName>
        <fullName evidence="1">Arrestin-like N-terminal domain-containing protein</fullName>
    </recommendedName>
</protein>
<proteinExistence type="predicted"/>
<reference evidence="2 4" key="1">
    <citation type="submission" date="2017-11" db="EMBL/GenBank/DDBJ databases">
        <title>The genome of Rhizophagus clarus HR1 reveals common genetic basis of auxotrophy among arbuscular mycorrhizal fungi.</title>
        <authorList>
            <person name="Kobayashi Y."/>
        </authorList>
    </citation>
    <scope>NUCLEOTIDE SEQUENCE [LARGE SCALE GENOMIC DNA]</scope>
    <source>
        <strain evidence="2 4">HR1</strain>
    </source>
</reference>
<accession>A0A2Z6S8R1</accession>
<organism evidence="2 4">
    <name type="scientific">Rhizophagus clarus</name>
    <dbReference type="NCBI Taxonomy" id="94130"/>
    <lineage>
        <taxon>Eukaryota</taxon>
        <taxon>Fungi</taxon>
        <taxon>Fungi incertae sedis</taxon>
        <taxon>Mucoromycota</taxon>
        <taxon>Glomeromycotina</taxon>
        <taxon>Glomeromycetes</taxon>
        <taxon>Glomerales</taxon>
        <taxon>Glomeraceae</taxon>
        <taxon>Rhizophagus</taxon>
    </lineage>
</organism>
<dbReference type="EMBL" id="BLAL01000044">
    <property type="protein sequence ID" value="GES79638.1"/>
    <property type="molecule type" value="Genomic_DNA"/>
</dbReference>
<dbReference type="GO" id="GO:0000917">
    <property type="term" value="P:division septum assembly"/>
    <property type="evidence" value="ECO:0007669"/>
    <property type="project" value="TreeGrafter"/>
</dbReference>
<name>A0A2Z6S8R1_9GLOM</name>
<dbReference type="InterPro" id="IPR053060">
    <property type="entry name" value="Cytokinesis_Signaling_Reg"/>
</dbReference>
<evidence type="ECO:0000313" key="3">
    <source>
        <dbReference type="EMBL" id="GES79638.1"/>
    </source>
</evidence>
<gene>
    <name evidence="3" type="ORF">RCL2_000693900</name>
    <name evidence="2" type="ORF">RclHR1_03960013</name>
</gene>
<dbReference type="PANTHER" id="PTHR36419:SF1">
    <property type="entry name" value="RHO1 GEF LOCALIZING PROTEIN 1"/>
    <property type="match status" value="1"/>
</dbReference>
<comment type="caution">
    <text evidence="2">The sequence shown here is derived from an EMBL/GenBank/DDBJ whole genome shotgun (WGS) entry which is preliminary data.</text>
</comment>
<evidence type="ECO:0000259" key="1">
    <source>
        <dbReference type="Pfam" id="PF00339"/>
    </source>
</evidence>
<dbReference type="Proteomes" id="UP000615446">
    <property type="component" value="Unassembled WGS sequence"/>
</dbReference>
<dbReference type="AlphaFoldDB" id="A0A2Z6S8R1"/>
<dbReference type="Proteomes" id="UP000247702">
    <property type="component" value="Unassembled WGS sequence"/>
</dbReference>
<dbReference type="InterPro" id="IPR014752">
    <property type="entry name" value="Arrestin-like_C"/>
</dbReference>
<dbReference type="Pfam" id="PF00339">
    <property type="entry name" value="Arrestin_N"/>
    <property type="match status" value="1"/>
</dbReference>
<keyword evidence="4" id="KW-1185">Reference proteome</keyword>
<reference evidence="3" key="2">
    <citation type="submission" date="2019-10" db="EMBL/GenBank/DDBJ databases">
        <title>Conservation and host-specific expression of non-tandemly repeated heterogenous ribosome RNA gene in arbuscular mycorrhizal fungi.</title>
        <authorList>
            <person name="Maeda T."/>
            <person name="Kobayashi Y."/>
            <person name="Nakagawa T."/>
            <person name="Ezawa T."/>
            <person name="Yamaguchi K."/>
            <person name="Bino T."/>
            <person name="Nishimoto Y."/>
            <person name="Shigenobu S."/>
            <person name="Kawaguchi M."/>
        </authorList>
    </citation>
    <scope>NUCLEOTIDE SEQUENCE</scope>
    <source>
        <strain evidence="3">HR1</strain>
    </source>
</reference>
<dbReference type="Gene3D" id="2.60.40.640">
    <property type="match status" value="1"/>
</dbReference>
<evidence type="ECO:0000313" key="2">
    <source>
        <dbReference type="EMBL" id="GBC00739.1"/>
    </source>
</evidence>
<dbReference type="InterPro" id="IPR011021">
    <property type="entry name" value="Arrestin-like_N"/>
</dbReference>
<evidence type="ECO:0000313" key="4">
    <source>
        <dbReference type="Proteomes" id="UP000247702"/>
    </source>
</evidence>
<dbReference type="PANTHER" id="PTHR36419">
    <property type="entry name" value="ARRESTIN FAMILY PROTEIN 1"/>
    <property type="match status" value="1"/>
</dbReference>
<dbReference type="GO" id="GO:0000935">
    <property type="term" value="C:division septum"/>
    <property type="evidence" value="ECO:0007669"/>
    <property type="project" value="TreeGrafter"/>
</dbReference>
<sequence>MSPKIERSNEFDTVAPHSRYSKKIFFEYSPGETSFQLGYLGSDQSSIEGTLHLRYTDDKPIFAKKITLSFIGKEFVQFAGSLEEGQDIVDDDESEACYIEGSTNKAYDEEESMNDEEEPTNKISTYKAKREFFASEVTIWRSQSKGHYEAVKFLDLPFKFKLPDNLPPSVNMDKGCGRIYYMLKAVVSRRPIDPNSYTTKKMIKCVVPIVRYTITPEPKSIHWFKKEEGPAKQHVLDHDVSVARSIFGSGESIVIPIKLCFHESKIYLKKIFVGIKEYHELRTDKYETLTKRYIVDETVQADTIPISNGPDNECSVEVKLNIPHERNLVYDVDTTYITVSHKLKIKVCLGKAPDLHLSNFVKIEKLVSEEEVFPPTPPTIEVPREVVVAHEPIVVKRKQENTYRRLSPFFPLFDKLQNGKKRISLQFQPIQIRITDSENPNVVYNSRSLVVPQIQIKYLQQNKPRSLTQAF</sequence>
<dbReference type="EMBL" id="BEXD01003290">
    <property type="protein sequence ID" value="GBC00739.1"/>
    <property type="molecule type" value="Genomic_DNA"/>
</dbReference>
<dbReference type="OrthoDB" id="4001642at2759"/>